<keyword evidence="4 7" id="KW-0812">Transmembrane</keyword>
<feature type="domain" description="Major facilitator superfamily (MFS) profile" evidence="8">
    <location>
        <begin position="11"/>
        <end position="401"/>
    </location>
</feature>
<comment type="caution">
    <text evidence="9">The sequence shown here is derived from an EMBL/GenBank/DDBJ whole genome shotgun (WGS) entry which is preliminary data.</text>
</comment>
<sequence>MSAIPNEGKNKVIAVSLVTAICLLGDSMLYVALPVYWHQTGLLSLWEVGLILSINRFVRLPLNPIMGWLYSKISLRTGLLVAVVLSALTTTGYGFAQGLWVWLILRCIWGFAWSLLRLGGLMTVVTAAEDHNRGYLMGTYNGLYRLGSLFGMLLGGGGATLIGIEWVAFLMGAASLLGIPLILLFVRPGTAADASRSAKARAGAVRWRSLGLWKVMSSGFLVSLLIQGVLTSTLSFLINDLFTEEVSIGEATLAAATLSGIIQGSRWAWEPFLAVKFGHWSDGPYGRMPWFCGFLLVAAVGFACAPLGIGIYWWIVVILTVMIAATALTTLMDTLATDTSRDTNSISIMTLYSVALDFGAAAGPMLAFLLLSLKHGLIYTYWGGAAIFLALCLLWFEKGASRDRSSRVSASHGKDQERKTAEIS</sequence>
<dbReference type="PROSITE" id="PS50850">
    <property type="entry name" value="MFS"/>
    <property type="match status" value="1"/>
</dbReference>
<evidence type="ECO:0000256" key="3">
    <source>
        <dbReference type="ARBA" id="ARBA00022475"/>
    </source>
</evidence>
<evidence type="ECO:0000256" key="4">
    <source>
        <dbReference type="ARBA" id="ARBA00022692"/>
    </source>
</evidence>
<feature type="transmembrane region" description="Helical" evidence="7">
    <location>
        <begin position="315"/>
        <end position="336"/>
    </location>
</feature>
<feature type="transmembrane region" description="Helical" evidence="7">
    <location>
        <begin position="39"/>
        <end position="58"/>
    </location>
</feature>
<accession>A0A916JVY5</accession>
<dbReference type="PANTHER" id="PTHR43414:SF1">
    <property type="entry name" value="PEPTIDE PERMEASE"/>
    <property type="match status" value="1"/>
</dbReference>
<feature type="transmembrane region" description="Helical" evidence="7">
    <location>
        <begin position="12"/>
        <end position="33"/>
    </location>
</feature>
<evidence type="ECO:0000256" key="5">
    <source>
        <dbReference type="ARBA" id="ARBA00022989"/>
    </source>
</evidence>
<dbReference type="PANTHER" id="PTHR43414">
    <property type="entry name" value="MULTIDRUG RESISTANCE PROTEIN MDTG"/>
    <property type="match status" value="1"/>
</dbReference>
<feature type="transmembrane region" description="Helical" evidence="7">
    <location>
        <begin position="166"/>
        <end position="186"/>
    </location>
</feature>
<feature type="transmembrane region" description="Helical" evidence="7">
    <location>
        <begin position="108"/>
        <end position="128"/>
    </location>
</feature>
<protein>
    <recommendedName>
        <fullName evidence="8">Major facilitator superfamily (MFS) profile domain-containing protein</fullName>
    </recommendedName>
</protein>
<feature type="transmembrane region" description="Helical" evidence="7">
    <location>
        <begin position="377"/>
        <end position="396"/>
    </location>
</feature>
<name>A0A916JVY5_9BACL</name>
<evidence type="ECO:0000256" key="7">
    <source>
        <dbReference type="SAM" id="Phobius"/>
    </source>
</evidence>
<keyword evidence="10" id="KW-1185">Reference proteome</keyword>
<keyword evidence="6 7" id="KW-0472">Membrane</keyword>
<feature type="transmembrane region" description="Helical" evidence="7">
    <location>
        <begin position="140"/>
        <end position="160"/>
    </location>
</feature>
<dbReference type="GO" id="GO:0005886">
    <property type="term" value="C:plasma membrane"/>
    <property type="evidence" value="ECO:0007669"/>
    <property type="project" value="UniProtKB-SubCell"/>
</dbReference>
<dbReference type="InterPro" id="IPR011701">
    <property type="entry name" value="MFS"/>
</dbReference>
<dbReference type="EMBL" id="CAJVAS010000003">
    <property type="protein sequence ID" value="CAG7607834.1"/>
    <property type="molecule type" value="Genomic_DNA"/>
</dbReference>
<evidence type="ECO:0000256" key="2">
    <source>
        <dbReference type="ARBA" id="ARBA00022448"/>
    </source>
</evidence>
<reference evidence="9" key="1">
    <citation type="submission" date="2021-06" db="EMBL/GenBank/DDBJ databases">
        <authorList>
            <person name="Criscuolo A."/>
        </authorList>
    </citation>
    <scope>NUCLEOTIDE SEQUENCE</scope>
    <source>
        <strain evidence="9">CIP111600</strain>
    </source>
</reference>
<proteinExistence type="predicted"/>
<keyword evidence="3" id="KW-1003">Cell membrane</keyword>
<evidence type="ECO:0000313" key="9">
    <source>
        <dbReference type="EMBL" id="CAG7607834.1"/>
    </source>
</evidence>
<evidence type="ECO:0000256" key="1">
    <source>
        <dbReference type="ARBA" id="ARBA00004651"/>
    </source>
</evidence>
<keyword evidence="2" id="KW-0813">Transport</keyword>
<gene>
    <name evidence="9" type="ORF">PAESOLCIP111_01000</name>
</gene>
<organism evidence="9 10">
    <name type="scientific">Paenibacillus solanacearum</name>
    <dbReference type="NCBI Taxonomy" id="2048548"/>
    <lineage>
        <taxon>Bacteria</taxon>
        <taxon>Bacillati</taxon>
        <taxon>Bacillota</taxon>
        <taxon>Bacilli</taxon>
        <taxon>Bacillales</taxon>
        <taxon>Paenibacillaceae</taxon>
        <taxon>Paenibacillus</taxon>
    </lineage>
</organism>
<comment type="subcellular location">
    <subcellularLocation>
        <location evidence="1">Cell membrane</location>
        <topology evidence="1">Multi-pass membrane protein</topology>
    </subcellularLocation>
</comment>
<dbReference type="InterPro" id="IPR020846">
    <property type="entry name" value="MFS_dom"/>
</dbReference>
<dbReference type="GO" id="GO:0022857">
    <property type="term" value="F:transmembrane transporter activity"/>
    <property type="evidence" value="ECO:0007669"/>
    <property type="project" value="InterPro"/>
</dbReference>
<feature type="transmembrane region" description="Helical" evidence="7">
    <location>
        <begin position="215"/>
        <end position="239"/>
    </location>
</feature>
<dbReference type="AlphaFoldDB" id="A0A916JVY5"/>
<evidence type="ECO:0000313" key="10">
    <source>
        <dbReference type="Proteomes" id="UP000693672"/>
    </source>
</evidence>
<dbReference type="Proteomes" id="UP000693672">
    <property type="component" value="Unassembled WGS sequence"/>
</dbReference>
<dbReference type="RefSeq" id="WP_218090826.1">
    <property type="nucleotide sequence ID" value="NZ_CAJVAS010000003.1"/>
</dbReference>
<keyword evidence="5 7" id="KW-1133">Transmembrane helix</keyword>
<dbReference type="Pfam" id="PF07690">
    <property type="entry name" value="MFS_1"/>
    <property type="match status" value="1"/>
</dbReference>
<evidence type="ECO:0000256" key="6">
    <source>
        <dbReference type="ARBA" id="ARBA00023136"/>
    </source>
</evidence>
<feature type="transmembrane region" description="Helical" evidence="7">
    <location>
        <begin position="348"/>
        <end position="371"/>
    </location>
</feature>
<feature type="transmembrane region" description="Helical" evidence="7">
    <location>
        <begin position="79"/>
        <end position="102"/>
    </location>
</feature>
<evidence type="ECO:0000259" key="8">
    <source>
        <dbReference type="PROSITE" id="PS50850"/>
    </source>
</evidence>
<feature type="transmembrane region" description="Helical" evidence="7">
    <location>
        <begin position="290"/>
        <end position="309"/>
    </location>
</feature>